<sequence length="298" mass="31717">MTDAPEVSRSSLPIRPLIPAELVERLIAEQFPRWAALPVRPIATPGWDNRTFRLGDDMLVRLPSAAEYAGAVAKEQRWLPVLAGHLPLPIPVPLAEGTPGEIFAHPWSVYRWLDGEPATTAPIADPVAFAVALADFLLALAAVDPAGGPPPGLHNWYRGGPLSTYDGQMRAAAAELPDRDALLAIWAEARAAAWSGKPVWFHGDVASGNLLVRGGALAAVIDFGTCGVGDPACDLAVAWTLLTPPARRAFRARLAVDDATWSRGRGWALWKAAILCADGGPDAPAARQVLTQLHAESR</sequence>
<dbReference type="InterPro" id="IPR011009">
    <property type="entry name" value="Kinase-like_dom_sf"/>
</dbReference>
<gene>
    <name evidence="2" type="ORF">ADL15_46565</name>
</gene>
<dbReference type="Gene3D" id="3.90.1200.10">
    <property type="match status" value="1"/>
</dbReference>
<feature type="domain" description="Aminoglycoside phosphotransferase" evidence="1">
    <location>
        <begin position="45"/>
        <end position="267"/>
    </location>
</feature>
<dbReference type="Proteomes" id="UP000053244">
    <property type="component" value="Unassembled WGS sequence"/>
</dbReference>
<evidence type="ECO:0000259" key="1">
    <source>
        <dbReference type="Pfam" id="PF01636"/>
    </source>
</evidence>
<dbReference type="Gene3D" id="3.30.200.20">
    <property type="entry name" value="Phosphorylase Kinase, domain 1"/>
    <property type="match status" value="1"/>
</dbReference>
<evidence type="ECO:0000313" key="2">
    <source>
        <dbReference type="EMBL" id="KUL23365.1"/>
    </source>
</evidence>
<dbReference type="RefSeq" id="WP_067706536.1">
    <property type="nucleotide sequence ID" value="NZ_LLZH01000332.1"/>
</dbReference>
<dbReference type="InterPro" id="IPR002575">
    <property type="entry name" value="Aminoglycoside_PTrfase"/>
</dbReference>
<proteinExistence type="predicted"/>
<protein>
    <submittedName>
        <fullName evidence="2">Aminoglycoside phosphotransferase</fullName>
    </submittedName>
</protein>
<dbReference type="CDD" id="cd05155">
    <property type="entry name" value="APH_ChoK_like_1"/>
    <property type="match status" value="1"/>
</dbReference>
<dbReference type="InterPro" id="IPR051678">
    <property type="entry name" value="AGP_Transferase"/>
</dbReference>
<comment type="caution">
    <text evidence="2">The sequence shown here is derived from an EMBL/GenBank/DDBJ whole genome shotgun (WGS) entry which is preliminary data.</text>
</comment>
<dbReference type="AlphaFoldDB" id="A0A117ML51"/>
<dbReference type="PANTHER" id="PTHR21310">
    <property type="entry name" value="AMINOGLYCOSIDE PHOSPHOTRANSFERASE-RELATED-RELATED"/>
    <property type="match status" value="1"/>
</dbReference>
<organism evidence="2 3">
    <name type="scientific">Actinoplanes awajinensis subsp. mycoplanecinus</name>
    <dbReference type="NCBI Taxonomy" id="135947"/>
    <lineage>
        <taxon>Bacteria</taxon>
        <taxon>Bacillati</taxon>
        <taxon>Actinomycetota</taxon>
        <taxon>Actinomycetes</taxon>
        <taxon>Micromonosporales</taxon>
        <taxon>Micromonosporaceae</taxon>
        <taxon>Actinoplanes</taxon>
    </lineage>
</organism>
<dbReference type="Pfam" id="PF01636">
    <property type="entry name" value="APH"/>
    <property type="match status" value="1"/>
</dbReference>
<accession>A0A117ML51</accession>
<evidence type="ECO:0000313" key="3">
    <source>
        <dbReference type="Proteomes" id="UP000053244"/>
    </source>
</evidence>
<dbReference type="SUPFAM" id="SSF56112">
    <property type="entry name" value="Protein kinase-like (PK-like)"/>
    <property type="match status" value="1"/>
</dbReference>
<keyword evidence="2" id="KW-0808">Transferase</keyword>
<dbReference type="EMBL" id="LLZH01000332">
    <property type="protein sequence ID" value="KUL23365.1"/>
    <property type="molecule type" value="Genomic_DNA"/>
</dbReference>
<reference evidence="2 3" key="1">
    <citation type="submission" date="2015-10" db="EMBL/GenBank/DDBJ databases">
        <authorList>
            <person name="Gilbert D.G."/>
        </authorList>
    </citation>
    <scope>NUCLEOTIDE SEQUENCE [LARGE SCALE GENOMIC DNA]</scope>
    <source>
        <strain evidence="2 3">NRRL B-16712</strain>
    </source>
</reference>
<dbReference type="GO" id="GO:0016740">
    <property type="term" value="F:transferase activity"/>
    <property type="evidence" value="ECO:0007669"/>
    <property type="project" value="UniProtKB-KW"/>
</dbReference>
<dbReference type="PANTHER" id="PTHR21310:SF42">
    <property type="entry name" value="BIFUNCTIONAL AAC_APH"/>
    <property type="match status" value="1"/>
</dbReference>
<keyword evidence="3" id="KW-1185">Reference proteome</keyword>
<name>A0A117ML51_9ACTN</name>